<keyword evidence="2" id="KW-1185">Reference proteome</keyword>
<proteinExistence type="predicted"/>
<dbReference type="Proteomes" id="UP001055811">
    <property type="component" value="Linkage Group LG06"/>
</dbReference>
<dbReference type="EMBL" id="CM042014">
    <property type="protein sequence ID" value="KAI3721391.1"/>
    <property type="molecule type" value="Genomic_DNA"/>
</dbReference>
<evidence type="ECO:0000313" key="2">
    <source>
        <dbReference type="Proteomes" id="UP001055811"/>
    </source>
</evidence>
<comment type="caution">
    <text evidence="1">The sequence shown here is derived from an EMBL/GenBank/DDBJ whole genome shotgun (WGS) entry which is preliminary data.</text>
</comment>
<accession>A0ACB9BHW6</accession>
<gene>
    <name evidence="1" type="ORF">L2E82_32401</name>
</gene>
<evidence type="ECO:0000313" key="1">
    <source>
        <dbReference type="EMBL" id="KAI3721391.1"/>
    </source>
</evidence>
<organism evidence="1 2">
    <name type="scientific">Cichorium intybus</name>
    <name type="common">Chicory</name>
    <dbReference type="NCBI Taxonomy" id="13427"/>
    <lineage>
        <taxon>Eukaryota</taxon>
        <taxon>Viridiplantae</taxon>
        <taxon>Streptophyta</taxon>
        <taxon>Embryophyta</taxon>
        <taxon>Tracheophyta</taxon>
        <taxon>Spermatophyta</taxon>
        <taxon>Magnoliopsida</taxon>
        <taxon>eudicotyledons</taxon>
        <taxon>Gunneridae</taxon>
        <taxon>Pentapetalae</taxon>
        <taxon>asterids</taxon>
        <taxon>campanulids</taxon>
        <taxon>Asterales</taxon>
        <taxon>Asteraceae</taxon>
        <taxon>Cichorioideae</taxon>
        <taxon>Cichorieae</taxon>
        <taxon>Cichoriinae</taxon>
        <taxon>Cichorium</taxon>
    </lineage>
</organism>
<sequence length="91" mass="9944">MEKLIVLFLCSGVLISIFTTCAAVDTISANQNITDGETIVSAGEKFELGFFSPGRSRNRYVGIWYKQIAIRTVVWVANTETPLNDTSGLAI</sequence>
<reference evidence="1 2" key="2">
    <citation type="journal article" date="2022" name="Mol. Ecol. Resour.">
        <title>The genomes of chicory, endive, great burdock and yacon provide insights into Asteraceae paleo-polyploidization history and plant inulin production.</title>
        <authorList>
            <person name="Fan W."/>
            <person name="Wang S."/>
            <person name="Wang H."/>
            <person name="Wang A."/>
            <person name="Jiang F."/>
            <person name="Liu H."/>
            <person name="Zhao H."/>
            <person name="Xu D."/>
            <person name="Zhang Y."/>
        </authorList>
    </citation>
    <scope>NUCLEOTIDE SEQUENCE [LARGE SCALE GENOMIC DNA]</scope>
    <source>
        <strain evidence="2">cv. Punajuju</strain>
        <tissue evidence="1">Leaves</tissue>
    </source>
</reference>
<name>A0ACB9BHW6_CICIN</name>
<protein>
    <submittedName>
        <fullName evidence="1">Uncharacterized protein</fullName>
    </submittedName>
</protein>
<reference evidence="2" key="1">
    <citation type="journal article" date="2022" name="Mol. Ecol. Resour.">
        <title>The genomes of chicory, endive, great burdock and yacon provide insights into Asteraceae palaeo-polyploidization history and plant inulin production.</title>
        <authorList>
            <person name="Fan W."/>
            <person name="Wang S."/>
            <person name="Wang H."/>
            <person name="Wang A."/>
            <person name="Jiang F."/>
            <person name="Liu H."/>
            <person name="Zhao H."/>
            <person name="Xu D."/>
            <person name="Zhang Y."/>
        </authorList>
    </citation>
    <scope>NUCLEOTIDE SEQUENCE [LARGE SCALE GENOMIC DNA]</scope>
    <source>
        <strain evidence="2">cv. Punajuju</strain>
    </source>
</reference>